<sequence>MSSKHQTLIEAVKHDHQEMYEYHDEYKKAAGNPDAQARWARQLTWEIARHAVGEEIVIYPLMEQYLGAEGKRLADQDRNDHQLVKEKLYHLEKLVPGTAEYDSTIAQVMASLHRHNDGEEINDLPQLEPLLGADGSRDAAASFTRTKKFAPTRPHPSAPNKPPAETLAGFLALPMDKLKDMFAKFPTEEMKAGDK</sequence>
<dbReference type="Gene3D" id="1.20.120.520">
    <property type="entry name" value="nmb1532 protein domain like"/>
    <property type="match status" value="1"/>
</dbReference>
<proteinExistence type="predicted"/>
<dbReference type="KEGG" id="mrr:Moror_12430"/>
<dbReference type="PANTHER" id="PTHR35585">
    <property type="entry name" value="HHE DOMAIN PROTEIN (AFU_ORTHOLOGUE AFUA_4G00730)"/>
    <property type="match status" value="1"/>
</dbReference>
<dbReference type="AlphaFoldDB" id="V2X9G2"/>
<protein>
    <submittedName>
        <fullName evidence="2">Hhe domain protein</fullName>
    </submittedName>
</protein>
<feature type="domain" description="Hemerythrin-like" evidence="1">
    <location>
        <begin position="7"/>
        <end position="125"/>
    </location>
</feature>
<keyword evidence="3" id="KW-1185">Reference proteome</keyword>
<dbReference type="OrthoDB" id="9983919at2759"/>
<dbReference type="Pfam" id="PF01814">
    <property type="entry name" value="Hemerythrin"/>
    <property type="match status" value="1"/>
</dbReference>
<dbReference type="InterPro" id="IPR012312">
    <property type="entry name" value="Hemerythrin-like"/>
</dbReference>
<dbReference type="HOGENOM" id="CLU_079417_0_0_1"/>
<name>V2X9G2_MONRO</name>
<gene>
    <name evidence="2" type="ORF">Moror_12430</name>
</gene>
<accession>V2X9G2</accession>
<evidence type="ECO:0000259" key="1">
    <source>
        <dbReference type="Pfam" id="PF01814"/>
    </source>
</evidence>
<dbReference type="PANTHER" id="PTHR35585:SF1">
    <property type="entry name" value="HHE DOMAIN PROTEIN (AFU_ORTHOLOGUE AFUA_4G00730)"/>
    <property type="match status" value="1"/>
</dbReference>
<evidence type="ECO:0000313" key="3">
    <source>
        <dbReference type="Proteomes" id="UP000017559"/>
    </source>
</evidence>
<reference evidence="2 3" key="1">
    <citation type="journal article" date="2014" name="BMC Genomics">
        <title>Genome and secretome analysis of the hemibiotrophic fungal pathogen, Moniliophthora roreri, which causes frosty pod rot disease of cacao: mechanisms of the biotrophic and necrotrophic phases.</title>
        <authorList>
            <person name="Meinhardt L.W."/>
            <person name="Costa G.G.L."/>
            <person name="Thomazella D.P.T."/>
            <person name="Teixeira P.J.P.L."/>
            <person name="Carazzolle M.F."/>
            <person name="Schuster S.C."/>
            <person name="Carlson J.E."/>
            <person name="Guiltinan M.J."/>
            <person name="Mieczkowski P."/>
            <person name="Farmer A."/>
            <person name="Ramaraj T."/>
            <person name="Crozier J."/>
            <person name="Davis R.E."/>
            <person name="Shao J."/>
            <person name="Melnick R.L."/>
            <person name="Pereira G.A.G."/>
            <person name="Bailey B.A."/>
        </authorList>
    </citation>
    <scope>NUCLEOTIDE SEQUENCE [LARGE SCALE GENOMIC DNA]</scope>
    <source>
        <strain evidence="2 3">MCA 2997</strain>
    </source>
</reference>
<dbReference type="Proteomes" id="UP000017559">
    <property type="component" value="Unassembled WGS sequence"/>
</dbReference>
<dbReference type="EMBL" id="AWSO01000061">
    <property type="protein sequence ID" value="ESK95818.1"/>
    <property type="molecule type" value="Genomic_DNA"/>
</dbReference>
<comment type="caution">
    <text evidence="2">The sequence shown here is derived from an EMBL/GenBank/DDBJ whole genome shotgun (WGS) entry which is preliminary data.</text>
</comment>
<organism evidence="2 3">
    <name type="scientific">Moniliophthora roreri (strain MCA 2997)</name>
    <name type="common">Cocoa frosty pod rot fungus</name>
    <name type="synonym">Crinipellis roreri</name>
    <dbReference type="NCBI Taxonomy" id="1381753"/>
    <lineage>
        <taxon>Eukaryota</taxon>
        <taxon>Fungi</taxon>
        <taxon>Dikarya</taxon>
        <taxon>Basidiomycota</taxon>
        <taxon>Agaricomycotina</taxon>
        <taxon>Agaricomycetes</taxon>
        <taxon>Agaricomycetidae</taxon>
        <taxon>Agaricales</taxon>
        <taxon>Marasmiineae</taxon>
        <taxon>Marasmiaceae</taxon>
        <taxon>Moniliophthora</taxon>
    </lineage>
</organism>
<evidence type="ECO:0000313" key="2">
    <source>
        <dbReference type="EMBL" id="ESK95818.1"/>
    </source>
</evidence>